<dbReference type="AlphaFoldDB" id="A0A133V8S2"/>
<dbReference type="GO" id="GO:0008233">
    <property type="term" value="F:peptidase activity"/>
    <property type="evidence" value="ECO:0007669"/>
    <property type="project" value="InterPro"/>
</dbReference>
<evidence type="ECO:0000313" key="3">
    <source>
        <dbReference type="Proteomes" id="UP000070400"/>
    </source>
</evidence>
<reference evidence="2 3" key="1">
    <citation type="journal article" date="2016" name="Sci. Rep.">
        <title>Metabolic traits of an uncultured archaeal lineage -MSBL1- from brine pools of the Red Sea.</title>
        <authorList>
            <person name="Mwirichia R."/>
            <person name="Alam I."/>
            <person name="Rashid M."/>
            <person name="Vinu M."/>
            <person name="Ba-Alawi W."/>
            <person name="Anthony Kamau A."/>
            <person name="Kamanda Ngugi D."/>
            <person name="Goker M."/>
            <person name="Klenk H.P."/>
            <person name="Bajic V."/>
            <person name="Stingl U."/>
        </authorList>
    </citation>
    <scope>NUCLEOTIDE SEQUENCE [LARGE SCALE GENOMIC DNA]</scope>
    <source>
        <strain evidence="2">SCGC-AAA261D19</strain>
    </source>
</reference>
<feature type="transmembrane region" description="Helical" evidence="1">
    <location>
        <begin position="148"/>
        <end position="169"/>
    </location>
</feature>
<keyword evidence="3" id="KW-1185">Reference proteome</keyword>
<accession>A0A133V8S2</accession>
<feature type="transmembrane region" description="Helical" evidence="1">
    <location>
        <begin position="175"/>
        <end position="195"/>
    </location>
</feature>
<keyword evidence="1" id="KW-1133">Transmembrane helix</keyword>
<evidence type="ECO:0000256" key="1">
    <source>
        <dbReference type="SAM" id="Phobius"/>
    </source>
</evidence>
<feature type="transmembrane region" description="Helical" evidence="1">
    <location>
        <begin position="118"/>
        <end position="136"/>
    </location>
</feature>
<dbReference type="Proteomes" id="UP000070400">
    <property type="component" value="Unassembled WGS sequence"/>
</dbReference>
<comment type="caution">
    <text evidence="2">The sequence shown here is derived from an EMBL/GenBank/DDBJ whole genome shotgun (WGS) entry which is preliminary data.</text>
</comment>
<feature type="transmembrane region" description="Helical" evidence="1">
    <location>
        <begin position="87"/>
        <end position="106"/>
    </location>
</feature>
<feature type="transmembrane region" description="Helical" evidence="1">
    <location>
        <begin position="59"/>
        <end position="75"/>
    </location>
</feature>
<dbReference type="Pfam" id="PF13367">
    <property type="entry name" value="PrsW-protease"/>
    <property type="match status" value="1"/>
</dbReference>
<dbReference type="EMBL" id="LHXX01000002">
    <property type="protein sequence ID" value="KXB02848.1"/>
    <property type="molecule type" value="Genomic_DNA"/>
</dbReference>
<gene>
    <name evidence="2" type="ORF">AKJ43_00295</name>
</gene>
<evidence type="ECO:0008006" key="4">
    <source>
        <dbReference type="Google" id="ProtNLM"/>
    </source>
</evidence>
<dbReference type="InterPro" id="IPR026898">
    <property type="entry name" value="PrsW"/>
</dbReference>
<protein>
    <recommendedName>
        <fullName evidence="4">Protease PrsW</fullName>
    </recommendedName>
</protein>
<proteinExistence type="predicted"/>
<evidence type="ECO:0000313" key="2">
    <source>
        <dbReference type="EMBL" id="KXB02848.1"/>
    </source>
</evidence>
<keyword evidence="1" id="KW-0472">Membrane</keyword>
<sequence>MAMAKEIFNQKKSELYKKTVGILLFLFTIAVLGEVIQGYLFETKTLYAVSVGPVLEEALKGGVLLLFFMAMSLSSPDFKKRLSSKEAWLVGGALTGLLIGLLEDWIDYSLSLSRLVPTLNHMVWTSLVGLGIFLYIKSEEKRSLDKIAIPYTIAVVSHVLWNYHAYLIGMGRQDIVFGALPWIISIGAIGIIWRTTSDQKIGSSR</sequence>
<organism evidence="2 3">
    <name type="scientific">candidate division MSBL1 archaeon SCGC-AAA261D19</name>
    <dbReference type="NCBI Taxonomy" id="1698273"/>
    <lineage>
        <taxon>Archaea</taxon>
        <taxon>Methanobacteriati</taxon>
        <taxon>Methanobacteriota</taxon>
        <taxon>candidate division MSBL1</taxon>
    </lineage>
</organism>
<name>A0A133V8S2_9EURY</name>
<feature type="transmembrane region" description="Helical" evidence="1">
    <location>
        <begin position="20"/>
        <end position="39"/>
    </location>
</feature>
<keyword evidence="1" id="KW-0812">Transmembrane</keyword>